<dbReference type="GO" id="GO:0005634">
    <property type="term" value="C:nucleus"/>
    <property type="evidence" value="ECO:0007669"/>
    <property type="project" value="TreeGrafter"/>
</dbReference>
<dbReference type="GO" id="GO:0008270">
    <property type="term" value="F:zinc ion binding"/>
    <property type="evidence" value="ECO:0007669"/>
    <property type="project" value="UniProtKB-KW"/>
</dbReference>
<accession>A0A6V7P3Z5</accession>
<evidence type="ECO:0000259" key="6">
    <source>
        <dbReference type="PROSITE" id="PS50199"/>
    </source>
</evidence>
<organism evidence="7">
    <name type="scientific">Ananas comosus var. bracteatus</name>
    <name type="common">red pineapple</name>
    <dbReference type="NCBI Taxonomy" id="296719"/>
    <lineage>
        <taxon>Eukaryota</taxon>
        <taxon>Viridiplantae</taxon>
        <taxon>Streptophyta</taxon>
        <taxon>Embryophyta</taxon>
        <taxon>Tracheophyta</taxon>
        <taxon>Spermatophyta</taxon>
        <taxon>Magnoliopsida</taxon>
        <taxon>Liliopsida</taxon>
        <taxon>Poales</taxon>
        <taxon>Bromeliaceae</taxon>
        <taxon>Bromelioideae</taxon>
        <taxon>Ananas</taxon>
    </lineage>
</organism>
<keyword evidence="1" id="KW-0479">Metal-binding</keyword>
<dbReference type="PROSITE" id="PS01358">
    <property type="entry name" value="ZF_RANBP2_1"/>
    <property type="match status" value="1"/>
</dbReference>
<evidence type="ECO:0000313" key="7">
    <source>
        <dbReference type="EMBL" id="CAD1825527.1"/>
    </source>
</evidence>
<dbReference type="GO" id="GO:0008237">
    <property type="term" value="F:metallopeptidase activity"/>
    <property type="evidence" value="ECO:0007669"/>
    <property type="project" value="TreeGrafter"/>
</dbReference>
<evidence type="ECO:0000256" key="3">
    <source>
        <dbReference type="ARBA" id="ARBA00022833"/>
    </source>
</evidence>
<keyword evidence="3" id="KW-0862">Zinc</keyword>
<feature type="domain" description="RanBP2-type" evidence="6">
    <location>
        <begin position="138"/>
        <end position="167"/>
    </location>
</feature>
<sequence>MAAERRLYDDVWCASGWHDLPTVAESSSKDIGGAGSSHGEKDGTGKRLRTGTEGAPTGSSPDVGYRGASVSGVSSSNWTADSAEDRAMWECSVCTLLNQVLALLSFTWNIGMLLDSKSHCHQSAKLVAQQKPKAAGSKFKMWSCKFCTLENSIKVDKCSACGQWRYSYGAPLSTPGPTYGT</sequence>
<dbReference type="AlphaFoldDB" id="A0A6V7P3Z5"/>
<name>A0A6V7P3Z5_ANACO</name>
<evidence type="ECO:0000256" key="1">
    <source>
        <dbReference type="ARBA" id="ARBA00022723"/>
    </source>
</evidence>
<dbReference type="GO" id="GO:0006281">
    <property type="term" value="P:DNA repair"/>
    <property type="evidence" value="ECO:0007669"/>
    <property type="project" value="TreeGrafter"/>
</dbReference>
<dbReference type="SUPFAM" id="SSF90209">
    <property type="entry name" value="Ran binding protein zinc finger-like"/>
    <property type="match status" value="1"/>
</dbReference>
<dbReference type="EMBL" id="LR862145">
    <property type="protein sequence ID" value="CAD1825527.1"/>
    <property type="molecule type" value="Genomic_DNA"/>
</dbReference>
<dbReference type="PANTHER" id="PTHR46622">
    <property type="entry name" value="DNA-DEPENDENT METALLOPROTEASE WSS1"/>
    <property type="match status" value="1"/>
</dbReference>
<dbReference type="InterPro" id="IPR001876">
    <property type="entry name" value="Znf_RanBP2"/>
</dbReference>
<evidence type="ECO:0000256" key="4">
    <source>
        <dbReference type="PROSITE-ProRule" id="PRU00322"/>
    </source>
</evidence>
<dbReference type="InterPro" id="IPR053000">
    <property type="entry name" value="WSS1-like_metalloprotease"/>
</dbReference>
<dbReference type="PANTHER" id="PTHR46622:SF1">
    <property type="entry name" value="DNA-DEPENDENT METALLOPROTEASE WSS1"/>
    <property type="match status" value="1"/>
</dbReference>
<evidence type="ECO:0000256" key="5">
    <source>
        <dbReference type="SAM" id="MobiDB-lite"/>
    </source>
</evidence>
<proteinExistence type="predicted"/>
<keyword evidence="2 4" id="KW-0863">Zinc-finger</keyword>
<reference evidence="7" key="1">
    <citation type="submission" date="2020-07" db="EMBL/GenBank/DDBJ databases">
        <authorList>
            <person name="Lin J."/>
        </authorList>
    </citation>
    <scope>NUCLEOTIDE SEQUENCE</scope>
</reference>
<protein>
    <recommendedName>
        <fullName evidence="6">RanBP2-type domain-containing protein</fullName>
    </recommendedName>
</protein>
<gene>
    <name evidence="7" type="ORF">CB5_LOCUS8738</name>
</gene>
<feature type="region of interest" description="Disordered" evidence="5">
    <location>
        <begin position="25"/>
        <end position="77"/>
    </location>
</feature>
<evidence type="ECO:0000256" key="2">
    <source>
        <dbReference type="ARBA" id="ARBA00022771"/>
    </source>
</evidence>
<dbReference type="InterPro" id="IPR036443">
    <property type="entry name" value="Znf_RanBP2_sf"/>
</dbReference>
<dbReference type="PROSITE" id="PS50199">
    <property type="entry name" value="ZF_RANBP2_2"/>
    <property type="match status" value="1"/>
</dbReference>